<dbReference type="OrthoDB" id="195617at2759"/>
<dbReference type="Pfam" id="PF07992">
    <property type="entry name" value="Pyr_redox_2"/>
    <property type="match status" value="1"/>
</dbReference>
<dbReference type="PANTHER" id="PTHR42737:SF2">
    <property type="entry name" value="GLUTATHIONE REDUCTASE"/>
    <property type="match status" value="1"/>
</dbReference>
<dbReference type="GO" id="GO:0005739">
    <property type="term" value="C:mitochondrion"/>
    <property type="evidence" value="ECO:0007669"/>
    <property type="project" value="TreeGrafter"/>
</dbReference>
<sequence>MATVSLRGTEPRSNGGSHANPNYTYDLIVIGGGSGGLAAAKEAAKHGAKVALFDYVKPSTQGSKWGLGGTCVNVGCVPKKICHYSGLLGHAIKDAQALGWTFGDPKPAHDWEGLASPVRDHRGMLNFLYRRGLQSAHVEYINALTAFTGPHSVTYLPKGKEEGEEVEVSAAHIVIAVGGRPVVPREVAGAVEYAVTVREEGREEGRERGRESGQEGAKLVCLKQEDNKVLGAKKADFDDMIGIHPTDAEAFASLHTTKASGESWLNVGCGGGKCG</sequence>
<accession>A0A4D9CRI2</accession>
<organism evidence="9 10">
    <name type="scientific">Nannochloropsis salina CCMP1776</name>
    <dbReference type="NCBI Taxonomy" id="1027361"/>
    <lineage>
        <taxon>Eukaryota</taxon>
        <taxon>Sar</taxon>
        <taxon>Stramenopiles</taxon>
        <taxon>Ochrophyta</taxon>
        <taxon>Eustigmatophyceae</taxon>
        <taxon>Eustigmatales</taxon>
        <taxon>Monodopsidaceae</taxon>
        <taxon>Microchloropsis</taxon>
        <taxon>Microchloropsis salina</taxon>
    </lineage>
</organism>
<evidence type="ECO:0000256" key="5">
    <source>
        <dbReference type="ARBA" id="ARBA00023002"/>
    </source>
</evidence>
<dbReference type="GO" id="GO:0005829">
    <property type="term" value="C:cytosol"/>
    <property type="evidence" value="ECO:0007669"/>
    <property type="project" value="TreeGrafter"/>
</dbReference>
<dbReference type="EMBL" id="SDOX01000159">
    <property type="protein sequence ID" value="TFJ80667.1"/>
    <property type="molecule type" value="Genomic_DNA"/>
</dbReference>
<dbReference type="InterPro" id="IPR012999">
    <property type="entry name" value="Pyr_OxRdtase_I_AS"/>
</dbReference>
<keyword evidence="10" id="KW-1185">Reference proteome</keyword>
<gene>
    <name evidence="9" type="ORF">NSK_008093</name>
</gene>
<protein>
    <recommendedName>
        <fullName evidence="8">FAD/NAD(P)-binding domain-containing protein</fullName>
    </recommendedName>
</protein>
<dbReference type="InterPro" id="IPR036188">
    <property type="entry name" value="FAD/NAD-bd_sf"/>
</dbReference>
<evidence type="ECO:0000313" key="10">
    <source>
        <dbReference type="Proteomes" id="UP000355283"/>
    </source>
</evidence>
<keyword evidence="5" id="KW-0560">Oxidoreductase</keyword>
<evidence type="ECO:0000313" key="9">
    <source>
        <dbReference type="EMBL" id="TFJ80667.1"/>
    </source>
</evidence>
<dbReference type="PRINTS" id="PR00411">
    <property type="entry name" value="PNDRDTASEI"/>
</dbReference>
<keyword evidence="3" id="KW-0285">Flavoprotein</keyword>
<dbReference type="AlphaFoldDB" id="A0A4D9CRI2"/>
<comment type="caution">
    <text evidence="9">The sequence shown here is derived from an EMBL/GenBank/DDBJ whole genome shotgun (WGS) entry which is preliminary data.</text>
</comment>
<evidence type="ECO:0000256" key="4">
    <source>
        <dbReference type="ARBA" id="ARBA00022827"/>
    </source>
</evidence>
<dbReference type="InterPro" id="IPR046952">
    <property type="entry name" value="GSHR/TRXR-like"/>
</dbReference>
<dbReference type="GO" id="GO:0050660">
    <property type="term" value="F:flavin adenine dinucleotide binding"/>
    <property type="evidence" value="ECO:0007669"/>
    <property type="project" value="InterPro"/>
</dbReference>
<name>A0A4D9CRI2_9STRA</name>
<evidence type="ECO:0000256" key="1">
    <source>
        <dbReference type="ARBA" id="ARBA00001974"/>
    </source>
</evidence>
<evidence type="ECO:0000256" key="2">
    <source>
        <dbReference type="ARBA" id="ARBA00007532"/>
    </source>
</evidence>
<dbReference type="PRINTS" id="PR00368">
    <property type="entry name" value="FADPNR"/>
</dbReference>
<dbReference type="Proteomes" id="UP000355283">
    <property type="component" value="Unassembled WGS sequence"/>
</dbReference>
<dbReference type="GO" id="GO:0004362">
    <property type="term" value="F:glutathione-disulfide reductase (NADPH) activity"/>
    <property type="evidence" value="ECO:0007669"/>
    <property type="project" value="TreeGrafter"/>
</dbReference>
<feature type="domain" description="FAD/NAD(P)-binding" evidence="8">
    <location>
        <begin position="25"/>
        <end position="195"/>
    </location>
</feature>
<comment type="cofactor">
    <cofactor evidence="1">
        <name>FAD</name>
        <dbReference type="ChEBI" id="CHEBI:57692"/>
    </cofactor>
</comment>
<dbReference type="InterPro" id="IPR023753">
    <property type="entry name" value="FAD/NAD-binding_dom"/>
</dbReference>
<dbReference type="GO" id="GO:0034599">
    <property type="term" value="P:cellular response to oxidative stress"/>
    <property type="evidence" value="ECO:0007669"/>
    <property type="project" value="TreeGrafter"/>
</dbReference>
<proteinExistence type="inferred from homology"/>
<dbReference type="PANTHER" id="PTHR42737">
    <property type="entry name" value="GLUTATHIONE REDUCTASE"/>
    <property type="match status" value="1"/>
</dbReference>
<dbReference type="GO" id="GO:0006749">
    <property type="term" value="P:glutathione metabolic process"/>
    <property type="evidence" value="ECO:0007669"/>
    <property type="project" value="TreeGrafter"/>
</dbReference>
<dbReference type="GO" id="GO:0045454">
    <property type="term" value="P:cell redox homeostasis"/>
    <property type="evidence" value="ECO:0007669"/>
    <property type="project" value="InterPro"/>
</dbReference>
<dbReference type="InterPro" id="IPR016156">
    <property type="entry name" value="FAD/NAD-linked_Rdtase_dimer_sf"/>
</dbReference>
<dbReference type="PROSITE" id="PS00076">
    <property type="entry name" value="PYRIDINE_REDOX_1"/>
    <property type="match status" value="1"/>
</dbReference>
<keyword evidence="4" id="KW-0274">FAD</keyword>
<evidence type="ECO:0000256" key="6">
    <source>
        <dbReference type="ARBA" id="ARBA00023157"/>
    </source>
</evidence>
<dbReference type="Gene3D" id="3.30.390.30">
    <property type="match status" value="1"/>
</dbReference>
<keyword evidence="7" id="KW-0676">Redox-active center</keyword>
<reference evidence="9 10" key="1">
    <citation type="submission" date="2019-01" db="EMBL/GenBank/DDBJ databases">
        <title>Nuclear Genome Assembly of the Microalgal Biofuel strain Nannochloropsis salina CCMP1776.</title>
        <authorList>
            <person name="Hovde B."/>
        </authorList>
    </citation>
    <scope>NUCLEOTIDE SEQUENCE [LARGE SCALE GENOMIC DNA]</scope>
    <source>
        <strain evidence="9 10">CCMP1776</strain>
    </source>
</reference>
<evidence type="ECO:0000256" key="7">
    <source>
        <dbReference type="ARBA" id="ARBA00023284"/>
    </source>
</evidence>
<evidence type="ECO:0000256" key="3">
    <source>
        <dbReference type="ARBA" id="ARBA00022630"/>
    </source>
</evidence>
<dbReference type="Gene3D" id="3.50.50.60">
    <property type="entry name" value="FAD/NAD(P)-binding domain"/>
    <property type="match status" value="1"/>
</dbReference>
<keyword evidence="6" id="KW-1015">Disulfide bond</keyword>
<comment type="similarity">
    <text evidence="2">Belongs to the class-I pyridine nucleotide-disulfide oxidoreductase family.</text>
</comment>
<evidence type="ECO:0000259" key="8">
    <source>
        <dbReference type="Pfam" id="PF07992"/>
    </source>
</evidence>
<dbReference type="SUPFAM" id="SSF51905">
    <property type="entry name" value="FAD/NAD(P)-binding domain"/>
    <property type="match status" value="1"/>
</dbReference>